<dbReference type="PANTHER" id="PTHR13343">
    <property type="entry name" value="CREG1 PROTEIN"/>
    <property type="match status" value="1"/>
</dbReference>
<protein>
    <recommendedName>
        <fullName evidence="5">DUF2470 domain-containing protein</fullName>
    </recommendedName>
</protein>
<dbReference type="InterPro" id="IPR037119">
    <property type="entry name" value="Haem_oxidase_HugZ-like_sf"/>
</dbReference>
<dbReference type="PANTHER" id="PTHR13343:SF24">
    <property type="entry name" value="OS07G0573800 PROTEIN"/>
    <property type="match status" value="1"/>
</dbReference>
<feature type="domain" description="CREG-like beta-barrel" evidence="2">
    <location>
        <begin position="208"/>
        <end position="368"/>
    </location>
</feature>
<dbReference type="InterPro" id="IPR019595">
    <property type="entry name" value="DUF2470"/>
</dbReference>
<organism evidence="3 4">
    <name type="scientific">Cyclostephanos tholiformis</name>
    <dbReference type="NCBI Taxonomy" id="382380"/>
    <lineage>
        <taxon>Eukaryota</taxon>
        <taxon>Sar</taxon>
        <taxon>Stramenopiles</taxon>
        <taxon>Ochrophyta</taxon>
        <taxon>Bacillariophyta</taxon>
        <taxon>Coscinodiscophyceae</taxon>
        <taxon>Thalassiosirophycidae</taxon>
        <taxon>Stephanodiscales</taxon>
        <taxon>Stephanodiscaceae</taxon>
        <taxon>Cyclostephanos</taxon>
    </lineage>
</organism>
<evidence type="ECO:0000259" key="1">
    <source>
        <dbReference type="Pfam" id="PF10615"/>
    </source>
</evidence>
<dbReference type="InterPro" id="IPR012349">
    <property type="entry name" value="Split_barrel_FMN-bd"/>
</dbReference>
<dbReference type="Gene3D" id="3.20.180.10">
    <property type="entry name" value="PNP-oxidase-like"/>
    <property type="match status" value="1"/>
</dbReference>
<evidence type="ECO:0008006" key="5">
    <source>
        <dbReference type="Google" id="ProtNLM"/>
    </source>
</evidence>
<proteinExistence type="predicted"/>
<feature type="domain" description="DUF2470" evidence="1">
    <location>
        <begin position="380"/>
        <end position="458"/>
    </location>
</feature>
<gene>
    <name evidence="3" type="ORF">ACHAXA_008876</name>
</gene>
<dbReference type="EMBL" id="JALLPB020000039">
    <property type="protein sequence ID" value="KAL3823381.1"/>
    <property type="molecule type" value="Genomic_DNA"/>
</dbReference>
<comment type="caution">
    <text evidence="3">The sequence shown here is derived from an EMBL/GenBank/DDBJ whole genome shotgun (WGS) entry which is preliminary data.</text>
</comment>
<dbReference type="InterPro" id="IPR055343">
    <property type="entry name" value="CREG_beta-barrel"/>
</dbReference>
<name>A0ABD3SG16_9STRA</name>
<dbReference type="Pfam" id="PF13883">
    <property type="entry name" value="CREG_beta-barrel"/>
    <property type="match status" value="1"/>
</dbReference>
<evidence type="ECO:0000313" key="3">
    <source>
        <dbReference type="EMBL" id="KAL3823381.1"/>
    </source>
</evidence>
<accession>A0ABD3SG16</accession>
<sequence length="495" mass="55284">MSVQNTKLLNTLEESLQYFFLGGGDFFEDLEVELVGDTGFTRTYRTAYRSSSLIFSCFHISLVPSAGTNRPPFHTLVVLILAAFATRAAVDKLTTLNATNKGLSSSIALTALLLDHSVAVLELSNRRGGFFNSRVHTANEQFLQQFRRKHEIIRRKRRINRPSILQRRRWVFNCSQQQTLWPIAAAAAVKEAVNGSAEETSTPPKIRLDVPEKARTVSSVCTSGTLCTLSYMDDIQGAPFGSFVDYVLDDNGNPVLLMNEMSMHTVNIQRAGKGSLVTLFAQLGGPTTSSGPAGQDVSRCSITGTIERIESNADDWDVLRMRYGIAHSYADQVMDSPRFHFYRLIPTKIYFVGGFGVSSEWVPPKKYREATPDILAKEASSIMDRLNRDNDEDLMLTATEILAVKEVEKVRVTGVDRLGMDLRVTSRMPRRKNKLLTNEFRVGFRISVISVEDAKSEILKVFQEAWEKHNGVTWGDDEVPGADIPLLQTAEDNLM</sequence>
<dbReference type="Gene3D" id="2.30.110.10">
    <property type="entry name" value="Electron Transport, Fmn-binding Protein, Chain A"/>
    <property type="match status" value="1"/>
</dbReference>
<dbReference type="SUPFAM" id="SSF50475">
    <property type="entry name" value="FMN-binding split barrel"/>
    <property type="match status" value="1"/>
</dbReference>
<dbReference type="AlphaFoldDB" id="A0ABD3SG16"/>
<evidence type="ECO:0000313" key="4">
    <source>
        <dbReference type="Proteomes" id="UP001530377"/>
    </source>
</evidence>
<reference evidence="3 4" key="1">
    <citation type="submission" date="2024-10" db="EMBL/GenBank/DDBJ databases">
        <title>Updated reference genomes for cyclostephanoid diatoms.</title>
        <authorList>
            <person name="Roberts W.R."/>
            <person name="Alverson A.J."/>
        </authorList>
    </citation>
    <scope>NUCLEOTIDE SEQUENCE [LARGE SCALE GENOMIC DNA]</scope>
    <source>
        <strain evidence="3 4">AJA228-03</strain>
    </source>
</reference>
<dbReference type="Pfam" id="PF10615">
    <property type="entry name" value="DUF2470"/>
    <property type="match status" value="1"/>
</dbReference>
<dbReference type="Proteomes" id="UP001530377">
    <property type="component" value="Unassembled WGS sequence"/>
</dbReference>
<dbReference type="GO" id="GO:0005737">
    <property type="term" value="C:cytoplasm"/>
    <property type="evidence" value="ECO:0007669"/>
    <property type="project" value="UniProtKB-ARBA"/>
</dbReference>
<keyword evidence="4" id="KW-1185">Reference proteome</keyword>
<evidence type="ECO:0000259" key="2">
    <source>
        <dbReference type="Pfam" id="PF13883"/>
    </source>
</evidence>